<keyword evidence="3" id="KW-1185">Reference proteome</keyword>
<feature type="compositionally biased region" description="Low complexity" evidence="1">
    <location>
        <begin position="248"/>
        <end position="259"/>
    </location>
</feature>
<feature type="region of interest" description="Disordered" evidence="1">
    <location>
        <begin position="173"/>
        <end position="308"/>
    </location>
</feature>
<feature type="compositionally biased region" description="Polar residues" evidence="1">
    <location>
        <begin position="273"/>
        <end position="283"/>
    </location>
</feature>
<accession>A0ABQ9YTR5</accession>
<name>A0ABQ9YTR5_9CRUS</name>
<proteinExistence type="predicted"/>
<gene>
    <name evidence="2" type="ORF">OUZ56_005757</name>
</gene>
<reference evidence="2 3" key="1">
    <citation type="journal article" date="2023" name="Nucleic Acids Res.">
        <title>The hologenome of Daphnia magna reveals possible DNA methylation and microbiome-mediated evolution of the host genome.</title>
        <authorList>
            <person name="Chaturvedi A."/>
            <person name="Li X."/>
            <person name="Dhandapani V."/>
            <person name="Marshall H."/>
            <person name="Kissane S."/>
            <person name="Cuenca-Cambronero M."/>
            <person name="Asole G."/>
            <person name="Calvet F."/>
            <person name="Ruiz-Romero M."/>
            <person name="Marangio P."/>
            <person name="Guigo R."/>
            <person name="Rago D."/>
            <person name="Mirbahai L."/>
            <person name="Eastwood N."/>
            <person name="Colbourne J.K."/>
            <person name="Zhou J."/>
            <person name="Mallon E."/>
            <person name="Orsini L."/>
        </authorList>
    </citation>
    <scope>NUCLEOTIDE SEQUENCE [LARGE SCALE GENOMIC DNA]</scope>
    <source>
        <strain evidence="2">LRV0_1</strain>
    </source>
</reference>
<evidence type="ECO:0000256" key="1">
    <source>
        <dbReference type="SAM" id="MobiDB-lite"/>
    </source>
</evidence>
<comment type="caution">
    <text evidence="2">The sequence shown here is derived from an EMBL/GenBank/DDBJ whole genome shotgun (WGS) entry which is preliminary data.</text>
</comment>
<protein>
    <submittedName>
        <fullName evidence="2">Uncharacterized protein</fullName>
    </submittedName>
</protein>
<feature type="compositionally biased region" description="Basic and acidic residues" evidence="1">
    <location>
        <begin position="173"/>
        <end position="192"/>
    </location>
</feature>
<organism evidence="2 3">
    <name type="scientific">Daphnia magna</name>
    <dbReference type="NCBI Taxonomy" id="35525"/>
    <lineage>
        <taxon>Eukaryota</taxon>
        <taxon>Metazoa</taxon>
        <taxon>Ecdysozoa</taxon>
        <taxon>Arthropoda</taxon>
        <taxon>Crustacea</taxon>
        <taxon>Branchiopoda</taxon>
        <taxon>Diplostraca</taxon>
        <taxon>Cladocera</taxon>
        <taxon>Anomopoda</taxon>
        <taxon>Daphniidae</taxon>
        <taxon>Daphnia</taxon>
    </lineage>
</organism>
<sequence length="308" mass="34984">MTKNKSSYGIAEISRRRLLQVKRAKHSVGETWLLRKELRQCYGLIDDDTELCDLDTDVFVKGKRLLEVDSTQKGIIKKYVPSPTVLRRAQLIILENRISLVPEQKCFAITSTSDLQQLNRGHHPLLRRCKVVSQYSRWLRNDESESKVGNNIFSMNPYAEEAEFSRLESEHLKELDKEEGNGPKCDQRDPHSHTCSSDTPNNDGSNSFTSISSKPSSTDSEKERLSFPSSVEENKKDNSKVLAEESGQQPQQENIIQFQEKQDYASSMLEDLTQLSENSQLHSDSPKKHRKIESSAATPKNPESPGTM</sequence>
<feature type="compositionally biased region" description="Basic and acidic residues" evidence="1">
    <location>
        <begin position="232"/>
        <end position="243"/>
    </location>
</feature>
<evidence type="ECO:0000313" key="2">
    <source>
        <dbReference type="EMBL" id="KAK4004014.1"/>
    </source>
</evidence>
<dbReference type="Proteomes" id="UP001234178">
    <property type="component" value="Unassembled WGS sequence"/>
</dbReference>
<feature type="compositionally biased region" description="Low complexity" evidence="1">
    <location>
        <begin position="205"/>
        <end position="218"/>
    </location>
</feature>
<feature type="compositionally biased region" description="Polar residues" evidence="1">
    <location>
        <begin position="193"/>
        <end position="204"/>
    </location>
</feature>
<dbReference type="EMBL" id="JAOYFB010000001">
    <property type="protein sequence ID" value="KAK4004014.1"/>
    <property type="molecule type" value="Genomic_DNA"/>
</dbReference>
<evidence type="ECO:0000313" key="3">
    <source>
        <dbReference type="Proteomes" id="UP001234178"/>
    </source>
</evidence>